<protein>
    <submittedName>
        <fullName evidence="2">Uncharacterized protein</fullName>
    </submittedName>
</protein>
<feature type="non-terminal residue" evidence="2">
    <location>
        <position position="241"/>
    </location>
</feature>
<evidence type="ECO:0000313" key="2">
    <source>
        <dbReference type="EMBL" id="KAJ3127607.1"/>
    </source>
</evidence>
<dbReference type="AlphaFoldDB" id="A0AAD5T334"/>
<evidence type="ECO:0000256" key="1">
    <source>
        <dbReference type="SAM" id="MobiDB-lite"/>
    </source>
</evidence>
<proteinExistence type="predicted"/>
<dbReference type="Proteomes" id="UP001211907">
    <property type="component" value="Unassembled WGS sequence"/>
</dbReference>
<feature type="compositionally biased region" description="Low complexity" evidence="1">
    <location>
        <begin position="166"/>
        <end position="181"/>
    </location>
</feature>
<feature type="region of interest" description="Disordered" evidence="1">
    <location>
        <begin position="1"/>
        <end position="47"/>
    </location>
</feature>
<evidence type="ECO:0000313" key="3">
    <source>
        <dbReference type="Proteomes" id="UP001211907"/>
    </source>
</evidence>
<feature type="compositionally biased region" description="Polar residues" evidence="1">
    <location>
        <begin position="1"/>
        <end position="22"/>
    </location>
</feature>
<feature type="region of interest" description="Disordered" evidence="1">
    <location>
        <begin position="118"/>
        <end position="192"/>
    </location>
</feature>
<reference evidence="2" key="1">
    <citation type="submission" date="2020-05" db="EMBL/GenBank/DDBJ databases">
        <title>Phylogenomic resolution of chytrid fungi.</title>
        <authorList>
            <person name="Stajich J.E."/>
            <person name="Amses K."/>
            <person name="Simmons R."/>
            <person name="Seto K."/>
            <person name="Myers J."/>
            <person name="Bonds A."/>
            <person name="Quandt C.A."/>
            <person name="Barry K."/>
            <person name="Liu P."/>
            <person name="Grigoriev I."/>
            <person name="Longcore J.E."/>
            <person name="James T.Y."/>
        </authorList>
    </citation>
    <scope>NUCLEOTIDE SEQUENCE</scope>
    <source>
        <strain evidence="2">JEL0513</strain>
    </source>
</reference>
<sequence>MLQNGNAFNTNGSSKHSIANSKRITDGVKFPPLSSTTYRPTSSSSRISIAASSASTIAQKTNQEARTIKIKQMSGFAVGMALKPSRGLRDDIVFAGGKPKDHLRENYKKLKELQIAKRQEEEEKAKPPPAPFKMKRFENIKPKLSTHRPNSKGSESDIYSRPSTANSSNRSESITSTSSRNFIHVNAIKAKEGRPKVLDGTAESISLKRPTKMGELPKYLVDRKMEWAEREKQRLDDLKKE</sequence>
<feature type="compositionally biased region" description="Low complexity" evidence="1">
    <location>
        <begin position="34"/>
        <end position="47"/>
    </location>
</feature>
<name>A0AAD5T334_9FUNG</name>
<accession>A0AAD5T334</accession>
<dbReference type="EMBL" id="JADGJH010000503">
    <property type="protein sequence ID" value="KAJ3127607.1"/>
    <property type="molecule type" value="Genomic_DNA"/>
</dbReference>
<gene>
    <name evidence="2" type="ORF">HK100_009668</name>
</gene>
<organism evidence="2 3">
    <name type="scientific">Physocladia obscura</name>
    <dbReference type="NCBI Taxonomy" id="109957"/>
    <lineage>
        <taxon>Eukaryota</taxon>
        <taxon>Fungi</taxon>
        <taxon>Fungi incertae sedis</taxon>
        <taxon>Chytridiomycota</taxon>
        <taxon>Chytridiomycota incertae sedis</taxon>
        <taxon>Chytridiomycetes</taxon>
        <taxon>Chytridiales</taxon>
        <taxon>Chytriomycetaceae</taxon>
        <taxon>Physocladia</taxon>
    </lineage>
</organism>
<comment type="caution">
    <text evidence="2">The sequence shown here is derived from an EMBL/GenBank/DDBJ whole genome shotgun (WGS) entry which is preliminary data.</text>
</comment>
<keyword evidence="3" id="KW-1185">Reference proteome</keyword>